<name>A0A966DS81_9SPHI</name>
<gene>
    <name evidence="1" type="ORF">GSY63_01230</name>
</gene>
<dbReference type="AlphaFoldDB" id="A0A966DS81"/>
<accession>A0A966DS81</accession>
<comment type="caution">
    <text evidence="1">The sequence shown here is derived from an EMBL/GenBank/DDBJ whole genome shotgun (WGS) entry which is preliminary data.</text>
</comment>
<protein>
    <submittedName>
        <fullName evidence="1">Uncharacterized protein</fullName>
    </submittedName>
</protein>
<reference evidence="1" key="1">
    <citation type="submission" date="2020-01" db="EMBL/GenBank/DDBJ databases">
        <authorList>
            <person name="Seo Y.L."/>
        </authorList>
    </citation>
    <scope>NUCLEOTIDE SEQUENCE</scope>
    <source>
        <strain evidence="1">R11</strain>
    </source>
</reference>
<organism evidence="1 2">
    <name type="scientific">Mucilaginibacter agri</name>
    <dbReference type="NCBI Taxonomy" id="2695265"/>
    <lineage>
        <taxon>Bacteria</taxon>
        <taxon>Pseudomonadati</taxon>
        <taxon>Bacteroidota</taxon>
        <taxon>Sphingobacteriia</taxon>
        <taxon>Sphingobacteriales</taxon>
        <taxon>Sphingobacteriaceae</taxon>
        <taxon>Mucilaginibacter</taxon>
    </lineage>
</organism>
<evidence type="ECO:0000313" key="2">
    <source>
        <dbReference type="Proteomes" id="UP000638732"/>
    </source>
</evidence>
<evidence type="ECO:0000313" key="1">
    <source>
        <dbReference type="EMBL" id="NCD67972.1"/>
    </source>
</evidence>
<sequence length="109" mass="12706">MKIINTTRPVSASELENFLSEKLNPLFHEQRQIDLSFDIRKEGDAIEICNDELYDGFLFRIETHGNEMHVIKSEHYTDDVNSLTIEELLNGLFLEFPGRDEIKYIGEES</sequence>
<keyword evidence="2" id="KW-1185">Reference proteome</keyword>
<dbReference type="EMBL" id="WWEO01000032">
    <property type="protein sequence ID" value="NCD67972.1"/>
    <property type="molecule type" value="Genomic_DNA"/>
</dbReference>
<dbReference type="RefSeq" id="WP_166583996.1">
    <property type="nucleotide sequence ID" value="NZ_WWEO01000032.1"/>
</dbReference>
<proteinExistence type="predicted"/>
<dbReference type="Proteomes" id="UP000638732">
    <property type="component" value="Unassembled WGS sequence"/>
</dbReference>
<reference evidence="1" key="2">
    <citation type="submission" date="2020-10" db="EMBL/GenBank/DDBJ databases">
        <title>Mucilaginibacter sp. nov., isolated from soil.</title>
        <authorList>
            <person name="Jeon C.O."/>
        </authorList>
    </citation>
    <scope>NUCLEOTIDE SEQUENCE</scope>
    <source>
        <strain evidence="1">R11</strain>
    </source>
</reference>